<evidence type="ECO:0000313" key="2">
    <source>
        <dbReference type="EMBL" id="VAX29112.1"/>
    </source>
</evidence>
<gene>
    <name evidence="2" type="ORF">MNBD_NITROSPIRAE01-225</name>
</gene>
<dbReference type="PROSITE" id="PS51257">
    <property type="entry name" value="PROKAR_LIPOPROTEIN"/>
    <property type="match status" value="1"/>
</dbReference>
<sequence length="74" mass="8128">MKLKHRIRLLALFVLLSSLSACAAVQPRDREFLADEMMYFDVDAQEASWHLHVEEVLEGSRGGFSGSGGGCGCK</sequence>
<dbReference type="AlphaFoldDB" id="A0A3B1CLD1"/>
<dbReference type="Pfam" id="PF14086">
    <property type="entry name" value="DUF4266"/>
    <property type="match status" value="1"/>
</dbReference>
<protein>
    <recommendedName>
        <fullName evidence="1">DUF4266 domain-containing protein</fullName>
    </recommendedName>
</protein>
<accession>A0A3B1CLD1</accession>
<reference evidence="2" key="1">
    <citation type="submission" date="2018-06" db="EMBL/GenBank/DDBJ databases">
        <authorList>
            <person name="Zhirakovskaya E."/>
        </authorList>
    </citation>
    <scope>NUCLEOTIDE SEQUENCE</scope>
</reference>
<organism evidence="2">
    <name type="scientific">hydrothermal vent metagenome</name>
    <dbReference type="NCBI Taxonomy" id="652676"/>
    <lineage>
        <taxon>unclassified sequences</taxon>
        <taxon>metagenomes</taxon>
        <taxon>ecological metagenomes</taxon>
    </lineage>
</organism>
<name>A0A3B1CLD1_9ZZZZ</name>
<dbReference type="EMBL" id="UOGF01000047">
    <property type="protein sequence ID" value="VAX29112.1"/>
    <property type="molecule type" value="Genomic_DNA"/>
</dbReference>
<feature type="domain" description="DUF4266" evidence="1">
    <location>
        <begin position="25"/>
        <end position="73"/>
    </location>
</feature>
<dbReference type="InterPro" id="IPR025362">
    <property type="entry name" value="DUF4266"/>
</dbReference>
<evidence type="ECO:0000259" key="1">
    <source>
        <dbReference type="Pfam" id="PF14086"/>
    </source>
</evidence>
<proteinExistence type="predicted"/>